<keyword evidence="8 13" id="KW-0472">Membrane</keyword>
<reference evidence="15 16" key="1">
    <citation type="submission" date="2019-04" db="EMBL/GenBank/DDBJ databases">
        <title>Chromosome genome assembly for Takifugu flavidus.</title>
        <authorList>
            <person name="Xiao S."/>
        </authorList>
    </citation>
    <scope>NUCLEOTIDE SEQUENCE [LARGE SCALE GENOMIC DNA]</scope>
    <source>
        <strain evidence="15">HTHZ2018</strain>
        <tissue evidence="15">Muscle</tissue>
    </source>
</reference>
<dbReference type="AlphaFoldDB" id="A0A5C6PC01"/>
<evidence type="ECO:0000256" key="11">
    <source>
        <dbReference type="ARBA" id="ARBA00023180"/>
    </source>
</evidence>
<dbReference type="InterPro" id="IPR017452">
    <property type="entry name" value="GPCR_Rhodpsn_7TM"/>
</dbReference>
<dbReference type="GO" id="GO:0005886">
    <property type="term" value="C:plasma membrane"/>
    <property type="evidence" value="ECO:0007669"/>
    <property type="project" value="UniProtKB-SubCell"/>
</dbReference>
<dbReference type="PANTHER" id="PTHR26450:SF417">
    <property type="entry name" value="ODORANT RECEPTOR-RELATED"/>
    <property type="match status" value="1"/>
</dbReference>
<organism evidence="15 16">
    <name type="scientific">Takifugu flavidus</name>
    <name type="common">sansaifugu</name>
    <dbReference type="NCBI Taxonomy" id="433684"/>
    <lineage>
        <taxon>Eukaryota</taxon>
        <taxon>Metazoa</taxon>
        <taxon>Chordata</taxon>
        <taxon>Craniata</taxon>
        <taxon>Vertebrata</taxon>
        <taxon>Euteleostomi</taxon>
        <taxon>Actinopterygii</taxon>
        <taxon>Neopterygii</taxon>
        <taxon>Teleostei</taxon>
        <taxon>Neoteleostei</taxon>
        <taxon>Acanthomorphata</taxon>
        <taxon>Eupercaria</taxon>
        <taxon>Tetraodontiformes</taxon>
        <taxon>Tetradontoidea</taxon>
        <taxon>Tetraodontidae</taxon>
        <taxon>Takifugu</taxon>
    </lineage>
</organism>
<evidence type="ECO:0000256" key="3">
    <source>
        <dbReference type="ARBA" id="ARBA00022606"/>
    </source>
</evidence>
<evidence type="ECO:0000256" key="6">
    <source>
        <dbReference type="ARBA" id="ARBA00022989"/>
    </source>
</evidence>
<proteinExistence type="predicted"/>
<evidence type="ECO:0000259" key="14">
    <source>
        <dbReference type="PROSITE" id="PS50262"/>
    </source>
</evidence>
<feature type="transmembrane region" description="Helical" evidence="13">
    <location>
        <begin position="24"/>
        <end position="49"/>
    </location>
</feature>
<evidence type="ECO:0000256" key="12">
    <source>
        <dbReference type="ARBA" id="ARBA00023224"/>
    </source>
</evidence>
<evidence type="ECO:0000256" key="10">
    <source>
        <dbReference type="ARBA" id="ARBA00023170"/>
    </source>
</evidence>
<evidence type="ECO:0000256" key="4">
    <source>
        <dbReference type="ARBA" id="ARBA00022692"/>
    </source>
</evidence>
<evidence type="ECO:0000256" key="5">
    <source>
        <dbReference type="ARBA" id="ARBA00022725"/>
    </source>
</evidence>
<dbReference type="InterPro" id="IPR050402">
    <property type="entry name" value="OR51/52/56-like"/>
</dbReference>
<protein>
    <submittedName>
        <fullName evidence="15">Olfactory receptor 52E4</fullName>
    </submittedName>
</protein>
<dbReference type="PROSITE" id="PS50262">
    <property type="entry name" value="G_PROTEIN_RECEP_F1_2"/>
    <property type="match status" value="1"/>
</dbReference>
<feature type="transmembrane region" description="Helical" evidence="13">
    <location>
        <begin position="273"/>
        <end position="295"/>
    </location>
</feature>
<dbReference type="GO" id="GO:0004930">
    <property type="term" value="F:G protein-coupled receptor activity"/>
    <property type="evidence" value="ECO:0007669"/>
    <property type="project" value="UniProtKB-KW"/>
</dbReference>
<dbReference type="PRINTS" id="PR00245">
    <property type="entry name" value="OLFACTORYR"/>
</dbReference>
<comment type="subcellular location">
    <subcellularLocation>
        <location evidence="1">Cell membrane</location>
        <topology evidence="1">Multi-pass membrane protein</topology>
    </subcellularLocation>
</comment>
<evidence type="ECO:0000256" key="8">
    <source>
        <dbReference type="ARBA" id="ARBA00023136"/>
    </source>
</evidence>
<dbReference type="Proteomes" id="UP000324091">
    <property type="component" value="Chromosome 12"/>
</dbReference>
<dbReference type="PANTHER" id="PTHR26450">
    <property type="entry name" value="OLFACTORY RECEPTOR 56B1-RELATED"/>
    <property type="match status" value="1"/>
</dbReference>
<evidence type="ECO:0000313" key="16">
    <source>
        <dbReference type="Proteomes" id="UP000324091"/>
    </source>
</evidence>
<dbReference type="GO" id="GO:0004984">
    <property type="term" value="F:olfactory receptor activity"/>
    <property type="evidence" value="ECO:0007669"/>
    <property type="project" value="InterPro"/>
</dbReference>
<evidence type="ECO:0000256" key="1">
    <source>
        <dbReference type="ARBA" id="ARBA00004651"/>
    </source>
</evidence>
<evidence type="ECO:0000313" key="15">
    <source>
        <dbReference type="EMBL" id="TWW76963.1"/>
    </source>
</evidence>
<feature type="transmembrane region" description="Helical" evidence="13">
    <location>
        <begin position="61"/>
        <end position="83"/>
    </location>
</feature>
<feature type="domain" description="G-protein coupled receptors family 1 profile" evidence="14">
    <location>
        <begin position="42"/>
        <end position="293"/>
    </location>
</feature>
<evidence type="ECO:0000256" key="2">
    <source>
        <dbReference type="ARBA" id="ARBA00022475"/>
    </source>
</evidence>
<feature type="transmembrane region" description="Helical" evidence="13">
    <location>
        <begin position="103"/>
        <end position="121"/>
    </location>
</feature>
<evidence type="ECO:0000256" key="13">
    <source>
        <dbReference type="SAM" id="Phobius"/>
    </source>
</evidence>
<keyword evidence="11" id="KW-0325">Glycoprotein</keyword>
<dbReference type="SUPFAM" id="SSF81321">
    <property type="entry name" value="Family A G protein-coupled receptor-like"/>
    <property type="match status" value="1"/>
</dbReference>
<dbReference type="EMBL" id="RHFK02000004">
    <property type="protein sequence ID" value="TWW76963.1"/>
    <property type="molecule type" value="Genomic_DNA"/>
</dbReference>
<keyword evidence="7" id="KW-0297">G-protein coupled receptor</keyword>
<keyword evidence="2" id="KW-1003">Cell membrane</keyword>
<dbReference type="InterPro" id="IPR000276">
    <property type="entry name" value="GPCR_Rhodpsn"/>
</dbReference>
<evidence type="ECO:0000256" key="7">
    <source>
        <dbReference type="ARBA" id="ARBA00023040"/>
    </source>
</evidence>
<gene>
    <name evidence="15" type="ORF">D4764_12G0003530</name>
</gene>
<name>A0A5C6PC01_9TELE</name>
<dbReference type="FunFam" id="1.20.1070.10:FF:000024">
    <property type="entry name" value="Olfactory receptor"/>
    <property type="match status" value="1"/>
</dbReference>
<evidence type="ECO:0000256" key="9">
    <source>
        <dbReference type="ARBA" id="ARBA00023157"/>
    </source>
</evidence>
<comment type="caution">
    <text evidence="15">The sequence shown here is derived from an EMBL/GenBank/DDBJ whole genome shotgun (WGS) entry which is preliminary data.</text>
</comment>
<feature type="transmembrane region" description="Helical" evidence="13">
    <location>
        <begin position="239"/>
        <end position="261"/>
    </location>
</feature>
<keyword evidence="10 15" id="KW-0675">Receptor</keyword>
<dbReference type="Gene3D" id="1.20.1070.10">
    <property type="entry name" value="Rhodopsin 7-helix transmembrane proteins"/>
    <property type="match status" value="1"/>
</dbReference>
<feature type="transmembrane region" description="Helical" evidence="13">
    <location>
        <begin position="198"/>
        <end position="227"/>
    </location>
</feature>
<sequence length="319" mass="35771">MSLTNVTRIQYFYIVGFPGLSPDYYGHVSAALFLVLSAIVVGNVFILVFVKCERSLHKPTYLIFCHLASTDLLFGLVTLPKIISKYWFGDSLISFGGCFVQMYFVHFLGATHSFVLMVMALDRFIAVCAPLRYTVFITSTTVSVLCGISWFMPMSWMVGIVLHALSLPYCRSNIIVQCYCDHIAITALGCENVRDVQVVAFGLAMFSLLVPLSCIILSYLLIIAVVIRMSDSSSRIRTLSTCTPQLLITCLYYMPRCFVYLANNLGFTFSVPIRIVVVMMYSLIPAAINPLIYCFKTKDIKESLKKKIFSRISTNLKPG</sequence>
<keyword evidence="6 13" id="KW-1133">Transmembrane helix</keyword>
<keyword evidence="5" id="KW-0552">Olfaction</keyword>
<keyword evidence="3" id="KW-0716">Sensory transduction</keyword>
<keyword evidence="4 13" id="KW-0812">Transmembrane</keyword>
<accession>A0A5C6PC01</accession>
<dbReference type="PRINTS" id="PR00237">
    <property type="entry name" value="GPCRRHODOPSN"/>
</dbReference>
<keyword evidence="16" id="KW-1185">Reference proteome</keyword>
<keyword evidence="9" id="KW-1015">Disulfide bond</keyword>
<dbReference type="Pfam" id="PF13853">
    <property type="entry name" value="7tm_4"/>
    <property type="match status" value="1"/>
</dbReference>
<keyword evidence="12" id="KW-0807">Transducer</keyword>
<dbReference type="InterPro" id="IPR000725">
    <property type="entry name" value="Olfact_rcpt"/>
</dbReference>